<comment type="caution">
    <text evidence="1">The sequence shown here is derived from an EMBL/GenBank/DDBJ whole genome shotgun (WGS) entry which is preliminary data.</text>
</comment>
<proteinExistence type="predicted"/>
<accession>K0QZ26</accession>
<dbReference type="Proteomes" id="UP000266841">
    <property type="component" value="Unassembled WGS sequence"/>
</dbReference>
<protein>
    <submittedName>
        <fullName evidence="1">Uncharacterized protein</fullName>
    </submittedName>
</protein>
<reference evidence="1 2" key="1">
    <citation type="journal article" date="2012" name="Genome Biol.">
        <title>Genome and low-iron response of an oceanic diatom adapted to chronic iron limitation.</title>
        <authorList>
            <person name="Lommer M."/>
            <person name="Specht M."/>
            <person name="Roy A.S."/>
            <person name="Kraemer L."/>
            <person name="Andreson R."/>
            <person name="Gutowska M.A."/>
            <person name="Wolf J."/>
            <person name="Bergner S.V."/>
            <person name="Schilhabel M.B."/>
            <person name="Klostermeier U.C."/>
            <person name="Beiko R.G."/>
            <person name="Rosenstiel P."/>
            <person name="Hippler M."/>
            <person name="Laroche J."/>
        </authorList>
    </citation>
    <scope>NUCLEOTIDE SEQUENCE [LARGE SCALE GENOMIC DNA]</scope>
    <source>
        <strain evidence="1 2">CCMP1005</strain>
    </source>
</reference>
<sequence length="147" mass="16440">MDPAYMICDSRRFNSNNASWGEIYGDITEEIPPDAPEPLGAPVTILVFVDADHASNVVTRRLHTGVLIFVQNTLIMSYCKRQNTVESATFESELVAMRLARDLVIEIRINYSVSNCACLASRSWVQPTSFATMRASLRIRASLRSQP</sequence>
<evidence type="ECO:0000313" key="1">
    <source>
        <dbReference type="EMBL" id="EJK44250.1"/>
    </source>
</evidence>
<gene>
    <name evidence="1" type="ORF">THAOC_37229</name>
</gene>
<keyword evidence="2" id="KW-1185">Reference proteome</keyword>
<dbReference type="OrthoDB" id="420989at2759"/>
<organism evidence="1 2">
    <name type="scientific">Thalassiosira oceanica</name>
    <name type="common">Marine diatom</name>
    <dbReference type="NCBI Taxonomy" id="159749"/>
    <lineage>
        <taxon>Eukaryota</taxon>
        <taxon>Sar</taxon>
        <taxon>Stramenopiles</taxon>
        <taxon>Ochrophyta</taxon>
        <taxon>Bacillariophyta</taxon>
        <taxon>Coscinodiscophyceae</taxon>
        <taxon>Thalassiosirophycidae</taxon>
        <taxon>Thalassiosirales</taxon>
        <taxon>Thalassiosiraceae</taxon>
        <taxon>Thalassiosira</taxon>
    </lineage>
</organism>
<name>K0QZ26_THAOC</name>
<dbReference type="AlphaFoldDB" id="K0QZ26"/>
<dbReference type="EMBL" id="AGNL01049976">
    <property type="protein sequence ID" value="EJK44250.1"/>
    <property type="molecule type" value="Genomic_DNA"/>
</dbReference>
<evidence type="ECO:0000313" key="2">
    <source>
        <dbReference type="Proteomes" id="UP000266841"/>
    </source>
</evidence>